<keyword evidence="2" id="KW-1185">Reference proteome</keyword>
<gene>
    <name evidence="1" type="ORF">GCM10023165_32770</name>
</gene>
<name>A0ABP8HYW3_9BURK</name>
<dbReference type="RefSeq" id="WP_345539215.1">
    <property type="nucleotide sequence ID" value="NZ_BAABGJ010000056.1"/>
</dbReference>
<organism evidence="1 2">
    <name type="scientific">Variovorax defluvii</name>
    <dbReference type="NCBI Taxonomy" id="913761"/>
    <lineage>
        <taxon>Bacteria</taxon>
        <taxon>Pseudomonadati</taxon>
        <taxon>Pseudomonadota</taxon>
        <taxon>Betaproteobacteria</taxon>
        <taxon>Burkholderiales</taxon>
        <taxon>Comamonadaceae</taxon>
        <taxon>Variovorax</taxon>
    </lineage>
</organism>
<dbReference type="InterPro" id="IPR029063">
    <property type="entry name" value="SAM-dependent_MTases_sf"/>
</dbReference>
<evidence type="ECO:0008006" key="3">
    <source>
        <dbReference type="Google" id="ProtNLM"/>
    </source>
</evidence>
<evidence type="ECO:0000313" key="1">
    <source>
        <dbReference type="EMBL" id="GAA4347715.1"/>
    </source>
</evidence>
<comment type="caution">
    <text evidence="1">The sequence shown here is derived from an EMBL/GenBank/DDBJ whole genome shotgun (WGS) entry which is preliminary data.</text>
</comment>
<dbReference type="Gene3D" id="3.40.50.150">
    <property type="entry name" value="Vaccinia Virus protein VP39"/>
    <property type="match status" value="1"/>
</dbReference>
<sequence>MSGFSAEWLALREPHDLAARAAAAVALDLPAVAAGMRRGAQPLEVLDLACGTGANLRALAPRLGGAQRWCLVDHDPRLLAELPRVFAAWSREQGLVLREDGGRLHIEGPDWQAEIGWRRIDLAGALDAVPFGHAQLVTAAALLDLVSAPWLDALFGRTRQAGAAMFFALSVDGRVGWEPPFEEDDAVHRLFAAHQRRDKGFGPALGGEAPSVAADRLEALGYAVAQSRSDWQIQEGAMLQALAEGMADAALEQAEDGGARTRVQAWRTRRLAAVPRTRMQVGHVDLLAMP</sequence>
<protein>
    <recommendedName>
        <fullName evidence="3">Class I SAM-dependent methyltransferase</fullName>
    </recommendedName>
</protein>
<proteinExistence type="predicted"/>
<dbReference type="Proteomes" id="UP001500975">
    <property type="component" value="Unassembled WGS sequence"/>
</dbReference>
<accession>A0ABP8HYW3</accession>
<reference evidence="2" key="1">
    <citation type="journal article" date="2019" name="Int. J. Syst. Evol. Microbiol.">
        <title>The Global Catalogue of Microorganisms (GCM) 10K type strain sequencing project: providing services to taxonomists for standard genome sequencing and annotation.</title>
        <authorList>
            <consortium name="The Broad Institute Genomics Platform"/>
            <consortium name="The Broad Institute Genome Sequencing Center for Infectious Disease"/>
            <person name="Wu L."/>
            <person name="Ma J."/>
        </authorList>
    </citation>
    <scope>NUCLEOTIDE SEQUENCE [LARGE SCALE GENOMIC DNA]</scope>
    <source>
        <strain evidence="2">JCM 17804</strain>
    </source>
</reference>
<evidence type="ECO:0000313" key="2">
    <source>
        <dbReference type="Proteomes" id="UP001500975"/>
    </source>
</evidence>
<dbReference type="EMBL" id="BAABGJ010000056">
    <property type="protein sequence ID" value="GAA4347715.1"/>
    <property type="molecule type" value="Genomic_DNA"/>
</dbReference>
<dbReference type="SUPFAM" id="SSF53335">
    <property type="entry name" value="S-adenosyl-L-methionine-dependent methyltransferases"/>
    <property type="match status" value="1"/>
</dbReference>